<dbReference type="AlphaFoldDB" id="A0A1W1EKQ5"/>
<comment type="subcellular location">
    <subcellularLocation>
        <location evidence="1">Cell membrane</location>
        <topology evidence="1">Multi-pass membrane protein</topology>
    </subcellularLocation>
</comment>
<dbReference type="EMBL" id="FRYL01000041">
    <property type="protein sequence ID" value="SHO81459.1"/>
    <property type="molecule type" value="Genomic_DNA"/>
</dbReference>
<keyword evidence="5" id="KW-0378">Hydrolase</keyword>
<keyword evidence="3" id="KW-0645">Protease</keyword>
<dbReference type="GO" id="GO:0008233">
    <property type="term" value="F:peptidase activity"/>
    <property type="evidence" value="ECO:0007669"/>
    <property type="project" value="UniProtKB-KW"/>
</dbReference>
<evidence type="ECO:0000256" key="3">
    <source>
        <dbReference type="ARBA" id="ARBA00022670"/>
    </source>
</evidence>
<evidence type="ECO:0000256" key="6">
    <source>
        <dbReference type="ARBA" id="ARBA00022989"/>
    </source>
</evidence>
<evidence type="ECO:0000256" key="2">
    <source>
        <dbReference type="ARBA" id="ARBA00022475"/>
    </source>
</evidence>
<evidence type="ECO:0000256" key="4">
    <source>
        <dbReference type="ARBA" id="ARBA00022692"/>
    </source>
</evidence>
<dbReference type="GO" id="GO:0006508">
    <property type="term" value="P:proteolysis"/>
    <property type="evidence" value="ECO:0007669"/>
    <property type="project" value="UniProtKB-KW"/>
</dbReference>
<keyword evidence="7 8" id="KW-0472">Membrane</keyword>
<sequence>MNRFIILYPISLLLLFIIFYFDTSIISYTINSFQQNLIIDVISQIFPNRVEDNFIIITNYYKLSIDKACNGIVTILFFIAPILLYQASIRYKIIFILIGYIILTLANIIRITFITYMVIADKQNFSLSHDFIGNIFLLIVGISLFIIFIKLVKAKSTI</sequence>
<reference evidence="9" key="1">
    <citation type="submission" date="2016-10" db="EMBL/GenBank/DDBJ databases">
        <authorList>
            <person name="de Groot N.N."/>
        </authorList>
    </citation>
    <scope>NUCLEOTIDE SEQUENCE</scope>
</reference>
<keyword evidence="6 8" id="KW-1133">Transmembrane helix</keyword>
<organism evidence="9">
    <name type="scientific">hydrothermal vent metagenome</name>
    <dbReference type="NCBI Taxonomy" id="652676"/>
    <lineage>
        <taxon>unclassified sequences</taxon>
        <taxon>metagenomes</taxon>
        <taxon>ecological metagenomes</taxon>
    </lineage>
</organism>
<evidence type="ECO:0000256" key="7">
    <source>
        <dbReference type="ARBA" id="ARBA00023136"/>
    </source>
</evidence>
<dbReference type="Pfam" id="PF09721">
    <property type="entry name" value="Exosortase_EpsH"/>
    <property type="match status" value="1"/>
</dbReference>
<dbReference type="InterPro" id="IPR026392">
    <property type="entry name" value="Exo/Archaeosortase_dom"/>
</dbReference>
<evidence type="ECO:0000313" key="9">
    <source>
        <dbReference type="EMBL" id="SHO81459.1"/>
    </source>
</evidence>
<keyword evidence="4 8" id="KW-0812">Transmembrane</keyword>
<dbReference type="GO" id="GO:0005886">
    <property type="term" value="C:plasma membrane"/>
    <property type="evidence" value="ECO:0007669"/>
    <property type="project" value="UniProtKB-SubCell"/>
</dbReference>
<feature type="transmembrane region" description="Helical" evidence="8">
    <location>
        <begin position="68"/>
        <end position="87"/>
    </location>
</feature>
<feature type="transmembrane region" description="Helical" evidence="8">
    <location>
        <begin position="131"/>
        <end position="152"/>
    </location>
</feature>
<gene>
    <name evidence="9" type="ORF">MNB_SV-15-1036</name>
</gene>
<evidence type="ECO:0000256" key="8">
    <source>
        <dbReference type="SAM" id="Phobius"/>
    </source>
</evidence>
<feature type="transmembrane region" description="Helical" evidence="8">
    <location>
        <begin position="93"/>
        <end position="119"/>
    </location>
</feature>
<name>A0A1W1EKQ5_9ZZZZ</name>
<accession>A0A1W1EKQ5</accession>
<dbReference type="InterPro" id="IPR019127">
    <property type="entry name" value="Exosortase"/>
</dbReference>
<dbReference type="NCBIfam" id="TIGR04178">
    <property type="entry name" value="exo_archaeo"/>
    <property type="match status" value="1"/>
</dbReference>
<keyword evidence="2" id="KW-1003">Cell membrane</keyword>
<protein>
    <submittedName>
        <fullName evidence="9">Uncharacterized protein</fullName>
    </submittedName>
</protein>
<feature type="transmembrane region" description="Helical" evidence="8">
    <location>
        <begin position="6"/>
        <end position="30"/>
    </location>
</feature>
<evidence type="ECO:0000256" key="1">
    <source>
        <dbReference type="ARBA" id="ARBA00004651"/>
    </source>
</evidence>
<evidence type="ECO:0000256" key="5">
    <source>
        <dbReference type="ARBA" id="ARBA00022801"/>
    </source>
</evidence>
<proteinExistence type="predicted"/>